<reference evidence="1 2" key="1">
    <citation type="submission" date="2016-08" db="EMBL/GenBank/DDBJ databases">
        <title>Identification and validation of antigenic proteins from Pajaroellobacter abortibovis using de-novo genome sequence assembly and reverse vaccinology.</title>
        <authorList>
            <person name="Welly B.T."/>
            <person name="Miller M.R."/>
            <person name="Stott J.L."/>
            <person name="Blanchard M.T."/>
            <person name="Islas-Trejo A.D."/>
            <person name="O'Rourke S.M."/>
            <person name="Young A.E."/>
            <person name="Medrano J.F."/>
            <person name="Van Eenennaam A.L."/>
        </authorList>
    </citation>
    <scope>NUCLEOTIDE SEQUENCE [LARGE SCALE GENOMIC DNA]</scope>
    <source>
        <strain evidence="1 2">BTF92-0548A/99-0131</strain>
    </source>
</reference>
<name>A0A1L6MUZ6_9BACT</name>
<dbReference type="EMBL" id="CP016908">
    <property type="protein sequence ID" value="APR99301.1"/>
    <property type="molecule type" value="Genomic_DNA"/>
</dbReference>
<organism evidence="1 2">
    <name type="scientific">Pajaroellobacter abortibovis</name>
    <dbReference type="NCBI Taxonomy" id="1882918"/>
    <lineage>
        <taxon>Bacteria</taxon>
        <taxon>Pseudomonadati</taxon>
        <taxon>Myxococcota</taxon>
        <taxon>Polyangia</taxon>
        <taxon>Polyangiales</taxon>
        <taxon>Polyangiaceae</taxon>
    </lineage>
</organism>
<dbReference type="STRING" id="1882918.BCY86_00385"/>
<dbReference type="AlphaFoldDB" id="A0A1L6MUZ6"/>
<keyword evidence="2" id="KW-1185">Reference proteome</keyword>
<accession>A0A1L6MUZ6</accession>
<gene>
    <name evidence="1" type="ORF">BCY86_00385</name>
</gene>
<dbReference type="Proteomes" id="UP000185544">
    <property type="component" value="Chromosome"/>
</dbReference>
<dbReference type="KEGG" id="pabo:BCY86_00385"/>
<proteinExistence type="predicted"/>
<evidence type="ECO:0000313" key="2">
    <source>
        <dbReference type="Proteomes" id="UP000185544"/>
    </source>
</evidence>
<protein>
    <submittedName>
        <fullName evidence="1">Uncharacterized protein</fullName>
    </submittedName>
</protein>
<sequence>MVRIFLSTPEDMAKLARYEGDRSSPLAQSLSTPAACPFLPTQQCWHQEIERLWSKAWIAKAKKDDFLVF</sequence>
<evidence type="ECO:0000313" key="1">
    <source>
        <dbReference type="EMBL" id="APR99301.1"/>
    </source>
</evidence>